<evidence type="ECO:0000256" key="3">
    <source>
        <dbReference type="ARBA" id="ARBA00023004"/>
    </source>
</evidence>
<dbReference type="PANTHER" id="PTHR21496:SF23">
    <property type="entry name" value="3-PHENYLPROPIONATE_CINNAMIC ACID DIOXYGENASE FERREDOXIN SUBUNIT"/>
    <property type="match status" value="1"/>
</dbReference>
<organism evidence="6 7">
    <name type="scientific">Sphaerobacter thermophilus (strain ATCC 49802 / DSM 20745 / KCCM 41009 / NCIMB 13125 / S 6022)</name>
    <dbReference type="NCBI Taxonomy" id="479434"/>
    <lineage>
        <taxon>Bacteria</taxon>
        <taxon>Pseudomonadati</taxon>
        <taxon>Thermomicrobiota</taxon>
        <taxon>Thermomicrobia</taxon>
        <taxon>Sphaerobacterales</taxon>
        <taxon>Sphaerobacterineae</taxon>
        <taxon>Sphaerobacteraceae</taxon>
        <taxon>Sphaerobacter</taxon>
    </lineage>
</organism>
<proteinExistence type="predicted"/>
<dbReference type="PANTHER" id="PTHR21496">
    <property type="entry name" value="FERREDOXIN-RELATED"/>
    <property type="match status" value="1"/>
</dbReference>
<evidence type="ECO:0000313" key="7">
    <source>
        <dbReference type="Proteomes" id="UP000002027"/>
    </source>
</evidence>
<dbReference type="eggNOG" id="COG2146">
    <property type="taxonomic scope" value="Bacteria"/>
</dbReference>
<reference evidence="7" key="1">
    <citation type="submission" date="2009-11" db="EMBL/GenBank/DDBJ databases">
        <title>The complete chromosome 2 of Sphaerobacter thermophilus DSM 20745.</title>
        <authorList>
            <person name="Lucas S."/>
            <person name="Copeland A."/>
            <person name="Lapidus A."/>
            <person name="Glavina del Rio T."/>
            <person name="Dalin E."/>
            <person name="Tice H."/>
            <person name="Bruce D."/>
            <person name="Goodwin L."/>
            <person name="Pitluck S."/>
            <person name="Kyrpides N."/>
            <person name="Mavromatis K."/>
            <person name="Ivanova N."/>
            <person name="Mikhailova N."/>
            <person name="LaButti K.M."/>
            <person name="Clum A."/>
            <person name="Sun H.I."/>
            <person name="Brettin T."/>
            <person name="Detter J.C."/>
            <person name="Han C."/>
            <person name="Larimer F."/>
            <person name="Land M."/>
            <person name="Hauser L."/>
            <person name="Markowitz V."/>
            <person name="Cheng J.F."/>
            <person name="Hugenholtz P."/>
            <person name="Woyke T."/>
            <person name="Wu D."/>
            <person name="Steenblock K."/>
            <person name="Schneider S."/>
            <person name="Pukall R."/>
            <person name="Goeker M."/>
            <person name="Klenk H.P."/>
            <person name="Eisen J.A."/>
        </authorList>
    </citation>
    <scope>NUCLEOTIDE SEQUENCE [LARGE SCALE GENOMIC DNA]</scope>
    <source>
        <strain evidence="7">ATCC 49802 / DSM 20745 / S 6022</strain>
    </source>
</reference>
<dbReference type="Proteomes" id="UP000002027">
    <property type="component" value="Chromosome 2"/>
</dbReference>
<evidence type="ECO:0000313" key="6">
    <source>
        <dbReference type="EMBL" id="ACZ40633.1"/>
    </source>
</evidence>
<dbReference type="PROSITE" id="PS51296">
    <property type="entry name" value="RIESKE"/>
    <property type="match status" value="1"/>
</dbReference>
<feature type="domain" description="Rieske" evidence="5">
    <location>
        <begin position="9"/>
        <end position="104"/>
    </location>
</feature>
<dbReference type="STRING" id="479434.Sthe_3233"/>
<dbReference type="InterPro" id="IPR017941">
    <property type="entry name" value="Rieske_2Fe-2S"/>
</dbReference>
<dbReference type="GO" id="GO:0051537">
    <property type="term" value="F:2 iron, 2 sulfur cluster binding"/>
    <property type="evidence" value="ECO:0007669"/>
    <property type="project" value="UniProtKB-KW"/>
</dbReference>
<keyword evidence="7" id="KW-1185">Reference proteome</keyword>
<reference evidence="6 7" key="2">
    <citation type="journal article" date="2010" name="Stand. Genomic Sci.">
        <title>Complete genome sequence of Desulfohalobium retbaense type strain (HR(100)).</title>
        <authorList>
            <person name="Spring S."/>
            <person name="Nolan M."/>
            <person name="Lapidus A."/>
            <person name="Glavina Del Rio T."/>
            <person name="Copeland A."/>
            <person name="Tice H."/>
            <person name="Cheng J.F."/>
            <person name="Lucas S."/>
            <person name="Land M."/>
            <person name="Chen F."/>
            <person name="Bruce D."/>
            <person name="Goodwin L."/>
            <person name="Pitluck S."/>
            <person name="Ivanova N."/>
            <person name="Mavromatis K."/>
            <person name="Mikhailova N."/>
            <person name="Pati A."/>
            <person name="Chen A."/>
            <person name="Palaniappan K."/>
            <person name="Hauser L."/>
            <person name="Chang Y.J."/>
            <person name="Jeffries C.D."/>
            <person name="Munk C."/>
            <person name="Kiss H."/>
            <person name="Chain P."/>
            <person name="Han C."/>
            <person name="Brettin T."/>
            <person name="Detter J.C."/>
            <person name="Schuler E."/>
            <person name="Goker M."/>
            <person name="Rohde M."/>
            <person name="Bristow J."/>
            <person name="Eisen J.A."/>
            <person name="Markowitz V."/>
            <person name="Hugenholtz P."/>
            <person name="Kyrpides N.C."/>
            <person name="Klenk H.P."/>
        </authorList>
    </citation>
    <scope>NUCLEOTIDE SEQUENCE [LARGE SCALE GENOMIC DNA]</scope>
    <source>
        <strain evidence="7">ATCC 49802 / DSM 20745 / S 6022</strain>
    </source>
</reference>
<keyword evidence="3" id="KW-0408">Iron</keyword>
<dbReference type="RefSeq" id="WP_012873668.1">
    <property type="nucleotide sequence ID" value="NC_013524.1"/>
</dbReference>
<evidence type="ECO:0000259" key="5">
    <source>
        <dbReference type="PROSITE" id="PS51296"/>
    </source>
</evidence>
<accession>D1C9Z0</accession>
<name>D1C9Z0_SPHTD</name>
<dbReference type="SUPFAM" id="SSF50022">
    <property type="entry name" value="ISP domain"/>
    <property type="match status" value="1"/>
</dbReference>
<dbReference type="GO" id="GO:0046872">
    <property type="term" value="F:metal ion binding"/>
    <property type="evidence" value="ECO:0007669"/>
    <property type="project" value="UniProtKB-KW"/>
</dbReference>
<dbReference type="EMBL" id="CP001824">
    <property type="protein sequence ID" value="ACZ40633.1"/>
    <property type="molecule type" value="Genomic_DNA"/>
</dbReference>
<sequence length="114" mass="12381">MAGPTDDYVRVMPAAEVAEEEIYEFEVDGELRILTRVGDEIFACDGICTHEYAEMSEGEIEDHVIYCPLHGSGFDLRTGAVTSLPAVTPLPVYDVKIVDGEVYVSRAPRGGGEA</sequence>
<keyword evidence="1" id="KW-0001">2Fe-2S</keyword>
<dbReference type="HOGENOM" id="CLU_055690_5_2_0"/>
<keyword evidence="2" id="KW-0479">Metal-binding</keyword>
<dbReference type="InterPro" id="IPR036922">
    <property type="entry name" value="Rieske_2Fe-2S_sf"/>
</dbReference>
<gene>
    <name evidence="6" type="ordered locus">Sthe_3233</name>
</gene>
<evidence type="ECO:0000256" key="2">
    <source>
        <dbReference type="ARBA" id="ARBA00022723"/>
    </source>
</evidence>
<dbReference type="InParanoid" id="D1C9Z0"/>
<dbReference type="Gene3D" id="2.102.10.10">
    <property type="entry name" value="Rieske [2Fe-2S] iron-sulphur domain"/>
    <property type="match status" value="1"/>
</dbReference>
<evidence type="ECO:0000256" key="1">
    <source>
        <dbReference type="ARBA" id="ARBA00022714"/>
    </source>
</evidence>
<dbReference type="Pfam" id="PF00355">
    <property type="entry name" value="Rieske"/>
    <property type="match status" value="1"/>
</dbReference>
<keyword evidence="4" id="KW-0411">Iron-sulfur</keyword>
<protein>
    <submittedName>
        <fullName evidence="6">Rieske (2Fe-2S) iron-sulphur domain protein</fullName>
    </submittedName>
</protein>
<dbReference type="CDD" id="cd03528">
    <property type="entry name" value="Rieske_RO_ferredoxin"/>
    <property type="match status" value="1"/>
</dbReference>
<dbReference type="AlphaFoldDB" id="D1C9Z0"/>
<evidence type="ECO:0000256" key="4">
    <source>
        <dbReference type="ARBA" id="ARBA00023014"/>
    </source>
</evidence>
<dbReference type="KEGG" id="sti:Sthe_3233"/>